<organism evidence="1 2">
    <name type="scientific">Molorchus minor</name>
    <dbReference type="NCBI Taxonomy" id="1323400"/>
    <lineage>
        <taxon>Eukaryota</taxon>
        <taxon>Metazoa</taxon>
        <taxon>Ecdysozoa</taxon>
        <taxon>Arthropoda</taxon>
        <taxon>Hexapoda</taxon>
        <taxon>Insecta</taxon>
        <taxon>Pterygota</taxon>
        <taxon>Neoptera</taxon>
        <taxon>Endopterygota</taxon>
        <taxon>Coleoptera</taxon>
        <taxon>Polyphaga</taxon>
        <taxon>Cucujiformia</taxon>
        <taxon>Chrysomeloidea</taxon>
        <taxon>Cerambycidae</taxon>
        <taxon>Lamiinae</taxon>
        <taxon>Monochamini</taxon>
        <taxon>Molorchus</taxon>
    </lineage>
</organism>
<name>A0ABQ9K0B5_9CUCU</name>
<accession>A0ABQ9K0B5</accession>
<evidence type="ECO:0008006" key="3">
    <source>
        <dbReference type="Google" id="ProtNLM"/>
    </source>
</evidence>
<comment type="caution">
    <text evidence="1">The sequence shown here is derived from an EMBL/GenBank/DDBJ whole genome shotgun (WGS) entry which is preliminary data.</text>
</comment>
<dbReference type="Proteomes" id="UP001162164">
    <property type="component" value="Unassembled WGS sequence"/>
</dbReference>
<keyword evidence="2" id="KW-1185">Reference proteome</keyword>
<evidence type="ECO:0000313" key="1">
    <source>
        <dbReference type="EMBL" id="KAJ8983715.1"/>
    </source>
</evidence>
<gene>
    <name evidence="1" type="ORF">NQ317_009150</name>
</gene>
<evidence type="ECO:0000313" key="2">
    <source>
        <dbReference type="Proteomes" id="UP001162164"/>
    </source>
</evidence>
<dbReference type="EMBL" id="JAPWTJ010000065">
    <property type="protein sequence ID" value="KAJ8983715.1"/>
    <property type="molecule type" value="Genomic_DNA"/>
</dbReference>
<proteinExistence type="predicted"/>
<sequence length="160" mass="18672">MIFELKGMDLSLPKTPLMCITCSRIVKKSFHFKAICLSTEEKISCLADAKQVTVVDMRQLYLMENSISDTQSYKNYNVCRFCMISLENHCFVKLNSLMDDIGLAEKCWENAFLKRILYKSKNQHDMKLHTDIEHRENPLEDVSILIYRLPKEPLETTTIL</sequence>
<protein>
    <recommendedName>
        <fullName evidence="3">ZAD domain-containing protein</fullName>
    </recommendedName>
</protein>
<reference evidence="1" key="1">
    <citation type="journal article" date="2023" name="Insect Mol. Biol.">
        <title>Genome sequencing provides insights into the evolution of gene families encoding plant cell wall-degrading enzymes in longhorned beetles.</title>
        <authorList>
            <person name="Shin N.R."/>
            <person name="Okamura Y."/>
            <person name="Kirsch R."/>
            <person name="Pauchet Y."/>
        </authorList>
    </citation>
    <scope>NUCLEOTIDE SEQUENCE</scope>
    <source>
        <strain evidence="1">MMC_N1</strain>
    </source>
</reference>